<accession>A0A7C9LWC6</accession>
<comment type="caution">
    <text evidence="3">The sequence shown here is derived from an EMBL/GenBank/DDBJ whole genome shotgun (WGS) entry which is preliminary data.</text>
</comment>
<evidence type="ECO:0000313" key="3">
    <source>
        <dbReference type="EMBL" id="MUV13465.1"/>
    </source>
</evidence>
<gene>
    <name evidence="3" type="ORF">GN331_04505</name>
</gene>
<dbReference type="RefSeq" id="WP_156640651.1">
    <property type="nucleotide sequence ID" value="NZ_WOXT01000001.1"/>
</dbReference>
<evidence type="ECO:0000256" key="1">
    <source>
        <dbReference type="SAM" id="SignalP"/>
    </source>
</evidence>
<evidence type="ECO:0000313" key="4">
    <source>
        <dbReference type="Proteomes" id="UP000479692"/>
    </source>
</evidence>
<feature type="domain" description="Ricin B lectin" evidence="2">
    <location>
        <begin position="270"/>
        <end position="387"/>
    </location>
</feature>
<dbReference type="AlphaFoldDB" id="A0A7C9LWC6"/>
<dbReference type="Gene3D" id="2.80.10.50">
    <property type="match status" value="1"/>
</dbReference>
<reference evidence="3 4" key="1">
    <citation type="submission" date="2019-12" db="EMBL/GenBank/DDBJ databases">
        <authorList>
            <person name="Xu J."/>
        </authorList>
    </citation>
    <scope>NUCLEOTIDE SEQUENCE [LARGE SCALE GENOMIC DNA]</scope>
    <source>
        <strain evidence="3 4">HX-5-24</strain>
    </source>
</reference>
<organism evidence="3 4">
    <name type="scientific">Noviluteimonas gilva</name>
    <dbReference type="NCBI Taxonomy" id="2682097"/>
    <lineage>
        <taxon>Bacteria</taxon>
        <taxon>Pseudomonadati</taxon>
        <taxon>Pseudomonadota</taxon>
        <taxon>Gammaproteobacteria</taxon>
        <taxon>Lysobacterales</taxon>
        <taxon>Lysobacteraceae</taxon>
        <taxon>Noviluteimonas</taxon>
    </lineage>
</organism>
<evidence type="ECO:0000259" key="2">
    <source>
        <dbReference type="SMART" id="SM00458"/>
    </source>
</evidence>
<feature type="chain" id="PRO_5028947817" description="Ricin B lectin domain-containing protein" evidence="1">
    <location>
        <begin position="28"/>
        <end position="389"/>
    </location>
</feature>
<keyword evidence="1" id="KW-0732">Signal</keyword>
<dbReference type="PROSITE" id="PS50231">
    <property type="entry name" value="RICIN_B_LECTIN"/>
    <property type="match status" value="1"/>
</dbReference>
<protein>
    <recommendedName>
        <fullName evidence="2">Ricin B lectin domain-containing protein</fullName>
    </recommendedName>
</protein>
<dbReference type="SUPFAM" id="SSF50370">
    <property type="entry name" value="Ricin B-like lectins"/>
    <property type="match status" value="1"/>
</dbReference>
<dbReference type="Pfam" id="PF00652">
    <property type="entry name" value="Ricin_B_lectin"/>
    <property type="match status" value="1"/>
</dbReference>
<dbReference type="Proteomes" id="UP000479692">
    <property type="component" value="Unassembled WGS sequence"/>
</dbReference>
<sequence length="389" mass="42145">MNPICNKRTVVTTLALLCAIASGTAVAKSTWTLDAKANLYPGADAVVEQPSVDGSGWKMLHSNQATEQVSYATSGETLDPLFPIRIRYEFLSHSPRKADARLFGFQLMDARVVNTSLHRDGRGCAMEGDYLSVGFQWRGQFSAACGGPLTLEKNFVALRGAGNLLLDKRPSPVPLACMNYKMMPSERVPEFECLSREEAITKGFVRRMEATLTPKSNNGGFLLDLSLDGHSVHDAQDVAIAAPDRLRFGIFSFIDNSGSAHEVRNVRVTQDTLLVSDLDNRCLEAQAGSGASRPVGVRACSGAKGQVFRRAGRQLEVGGKCLEALGPPSWQLVAATCNGTARQEWVRDTHGRLRADGTQMCITVAAGELRPTLQACANKVEQRFLAMTP</sequence>
<keyword evidence="4" id="KW-1185">Reference proteome</keyword>
<proteinExistence type="predicted"/>
<dbReference type="EMBL" id="WOXT01000001">
    <property type="protein sequence ID" value="MUV13465.1"/>
    <property type="molecule type" value="Genomic_DNA"/>
</dbReference>
<dbReference type="InterPro" id="IPR000772">
    <property type="entry name" value="Ricin_B_lectin"/>
</dbReference>
<feature type="signal peptide" evidence="1">
    <location>
        <begin position="1"/>
        <end position="27"/>
    </location>
</feature>
<dbReference type="SMART" id="SM00458">
    <property type="entry name" value="RICIN"/>
    <property type="match status" value="1"/>
</dbReference>
<name>A0A7C9LWC6_9GAMM</name>
<dbReference type="InterPro" id="IPR035992">
    <property type="entry name" value="Ricin_B-like_lectins"/>
</dbReference>